<dbReference type="OrthoDB" id="9807890at2"/>
<dbReference type="InterPro" id="IPR029052">
    <property type="entry name" value="Metallo-depent_PP-like"/>
</dbReference>
<dbReference type="PANTHER" id="PTHR42850">
    <property type="entry name" value="METALLOPHOSPHOESTERASE"/>
    <property type="match status" value="1"/>
</dbReference>
<reference evidence="2 3" key="1">
    <citation type="journal article" date="2018" name="Int. J. Syst. Evol. Microbiol.">
        <title>Pseudooceanicola lipolyticus sp. nov., a marine alphaproteobacterium, reclassification of Oceanicola flagellatus as Pseudooceanicola flagellatus comb. nov. and emended description of the genus Pseudooceanicola.</title>
        <authorList>
            <person name="Huang M.-M."/>
            <person name="Guo L.-L."/>
            <person name="Wu Y.-H."/>
            <person name="Lai Q.-L."/>
            <person name="Shao Z.-Z."/>
            <person name="Wang C.-S."/>
            <person name="Wu M."/>
            <person name="Xu X.-W."/>
        </authorList>
    </citation>
    <scope>NUCLEOTIDE SEQUENCE [LARGE SCALE GENOMIC DNA]</scope>
    <source>
        <strain evidence="2 3">157</strain>
    </source>
</reference>
<dbReference type="CDD" id="cd00144">
    <property type="entry name" value="MPP_PPP_family"/>
    <property type="match status" value="1"/>
</dbReference>
<protein>
    <submittedName>
        <fullName evidence="2">Serine/threonine protein phosphatase</fullName>
    </submittedName>
</protein>
<accession>A0A2M8J2J6</accession>
<feature type="domain" description="Calcineurin-like phosphoesterase" evidence="1">
    <location>
        <begin position="4"/>
        <end position="206"/>
    </location>
</feature>
<dbReference type="GO" id="GO:0016791">
    <property type="term" value="F:phosphatase activity"/>
    <property type="evidence" value="ECO:0007669"/>
    <property type="project" value="TreeGrafter"/>
</dbReference>
<sequence length="241" mass="26341">MSSPIYAIGDIHGQLAFLEQALAWIEADGGPDAEIVFLGDLVDRGAESRAVIERLIAGQAAGRRWTVVKGNHDRMFSRFLSDGTLHDDQVKSGIGWLHPRLGGAATLASYGVTEAETRPFAEVLEQARQAVPATHRNFLETLPVYEERAELLFVHAGIRPGVALAEQAEDDLVWIRAGFLDDTRPHPWLVVHGHTALDVPCHHGNRVNLDGGAGYGRPIYPAVFEGREVWLLDEGGRMSLG</sequence>
<evidence type="ECO:0000313" key="2">
    <source>
        <dbReference type="EMBL" id="PJE37011.1"/>
    </source>
</evidence>
<dbReference type="RefSeq" id="WP_100162190.1">
    <property type="nucleotide sequence ID" value="NZ_PGTB01000024.1"/>
</dbReference>
<comment type="caution">
    <text evidence="2">The sequence shown here is derived from an EMBL/GenBank/DDBJ whole genome shotgun (WGS) entry which is preliminary data.</text>
</comment>
<name>A0A2M8J2J6_9RHOB</name>
<proteinExistence type="predicted"/>
<dbReference type="AlphaFoldDB" id="A0A2M8J2J6"/>
<dbReference type="Gene3D" id="3.60.21.10">
    <property type="match status" value="1"/>
</dbReference>
<dbReference type="Pfam" id="PF00149">
    <property type="entry name" value="Metallophos"/>
    <property type="match status" value="1"/>
</dbReference>
<keyword evidence="3" id="KW-1185">Reference proteome</keyword>
<dbReference type="GO" id="GO:0005737">
    <property type="term" value="C:cytoplasm"/>
    <property type="evidence" value="ECO:0007669"/>
    <property type="project" value="TreeGrafter"/>
</dbReference>
<dbReference type="SUPFAM" id="SSF56300">
    <property type="entry name" value="Metallo-dependent phosphatases"/>
    <property type="match status" value="1"/>
</dbReference>
<dbReference type="GO" id="GO:0008803">
    <property type="term" value="F:bis(5'-nucleosyl)-tetraphosphatase (symmetrical) activity"/>
    <property type="evidence" value="ECO:0007669"/>
    <property type="project" value="TreeGrafter"/>
</dbReference>
<dbReference type="EMBL" id="PGTB01000024">
    <property type="protein sequence ID" value="PJE37011.1"/>
    <property type="molecule type" value="Genomic_DNA"/>
</dbReference>
<dbReference type="GO" id="GO:0110154">
    <property type="term" value="P:RNA decapping"/>
    <property type="evidence" value="ECO:0007669"/>
    <property type="project" value="TreeGrafter"/>
</dbReference>
<dbReference type="InterPro" id="IPR004843">
    <property type="entry name" value="Calcineurin-like_PHP"/>
</dbReference>
<gene>
    <name evidence="2" type="ORF">CVM52_09075</name>
</gene>
<dbReference type="Proteomes" id="UP000231553">
    <property type="component" value="Unassembled WGS sequence"/>
</dbReference>
<dbReference type="InterPro" id="IPR050126">
    <property type="entry name" value="Ap4A_hydrolase"/>
</dbReference>
<dbReference type="PANTHER" id="PTHR42850:SF4">
    <property type="entry name" value="ZINC-DEPENDENT ENDOPOLYPHOSPHATASE"/>
    <property type="match status" value="1"/>
</dbReference>
<organism evidence="2 3">
    <name type="scientific">Pseudooceanicola lipolyticus</name>
    <dbReference type="NCBI Taxonomy" id="2029104"/>
    <lineage>
        <taxon>Bacteria</taxon>
        <taxon>Pseudomonadati</taxon>
        <taxon>Pseudomonadota</taxon>
        <taxon>Alphaproteobacteria</taxon>
        <taxon>Rhodobacterales</taxon>
        <taxon>Paracoccaceae</taxon>
        <taxon>Pseudooceanicola</taxon>
    </lineage>
</organism>
<evidence type="ECO:0000313" key="3">
    <source>
        <dbReference type="Proteomes" id="UP000231553"/>
    </source>
</evidence>
<evidence type="ECO:0000259" key="1">
    <source>
        <dbReference type="Pfam" id="PF00149"/>
    </source>
</evidence>